<dbReference type="PaxDb" id="44689-DDB0215517"/>
<evidence type="ECO:0000313" key="8">
    <source>
        <dbReference type="Proteomes" id="UP000002195"/>
    </source>
</evidence>
<dbReference type="VEuPathDB" id="AmoebaDB:DDB_G0292702"/>
<feature type="transmembrane region" description="Helical" evidence="5">
    <location>
        <begin position="133"/>
        <end position="150"/>
    </location>
</feature>
<dbReference type="Pfam" id="PF13515">
    <property type="entry name" value="FUSC_2"/>
    <property type="match status" value="1"/>
</dbReference>
<sequence length="181" mass="20820">MLFSKYYLKKQKKNIYNYIIFCKWKFTIKFTILLSIFSIGYYEILTKSYFILFQNSSWFVVTFLYVASPSVGASGFYCMRFFGTLLGVFSAYVVGVLFSLADSDGTKGLAYIALTFTLVFSIHFFVRGKPIQSFGNFFILSYATITFPEYTEDHALIITSISYIISSVCNYVIFNSHLTIL</sequence>
<feature type="transmembrane region" description="Helical" evidence="5">
    <location>
        <begin position="108"/>
        <end position="126"/>
    </location>
</feature>
<evidence type="ECO:0000256" key="4">
    <source>
        <dbReference type="ARBA" id="ARBA00023136"/>
    </source>
</evidence>
<accession>Q54D19</accession>
<dbReference type="Proteomes" id="UP000002195">
    <property type="component" value="Unassembled WGS sequence"/>
</dbReference>
<keyword evidence="3 5" id="KW-1133">Transmembrane helix</keyword>
<dbReference type="GeneID" id="8628750"/>
<dbReference type="InParanoid" id="Q54D19"/>
<protein>
    <recommendedName>
        <fullName evidence="6">Integral membrane bound transporter domain-containing protein</fullName>
    </recommendedName>
</protein>
<dbReference type="RefSeq" id="XP_629501.1">
    <property type="nucleotide sequence ID" value="XM_629499.1"/>
</dbReference>
<feature type="transmembrane region" description="Helical" evidence="5">
    <location>
        <begin position="21"/>
        <end position="42"/>
    </location>
</feature>
<evidence type="ECO:0000256" key="5">
    <source>
        <dbReference type="SAM" id="Phobius"/>
    </source>
</evidence>
<organism evidence="7 8">
    <name type="scientific">Dictyostelium discoideum</name>
    <name type="common">Social amoeba</name>
    <dbReference type="NCBI Taxonomy" id="44689"/>
    <lineage>
        <taxon>Eukaryota</taxon>
        <taxon>Amoebozoa</taxon>
        <taxon>Evosea</taxon>
        <taxon>Eumycetozoa</taxon>
        <taxon>Dictyostelia</taxon>
        <taxon>Dictyosteliales</taxon>
        <taxon>Dictyosteliaceae</taxon>
        <taxon>Dictyostelium</taxon>
    </lineage>
</organism>
<dbReference type="HOGENOM" id="CLU_1491707_0_0_1"/>
<evidence type="ECO:0000256" key="2">
    <source>
        <dbReference type="ARBA" id="ARBA00022692"/>
    </source>
</evidence>
<dbReference type="AlphaFoldDB" id="Q54D19"/>
<evidence type="ECO:0000313" key="7">
    <source>
        <dbReference type="EMBL" id="EAL61154.1"/>
    </source>
</evidence>
<evidence type="ECO:0000256" key="1">
    <source>
        <dbReference type="ARBA" id="ARBA00004141"/>
    </source>
</evidence>
<gene>
    <name evidence="7" type="ORF">DDB_G0292702</name>
</gene>
<keyword evidence="2 5" id="KW-0812">Transmembrane</keyword>
<comment type="subcellular location">
    <subcellularLocation>
        <location evidence="1">Membrane</location>
        <topology evidence="1">Multi-pass membrane protein</topology>
    </subcellularLocation>
</comment>
<dbReference type="InterPro" id="IPR052430">
    <property type="entry name" value="IVT-Associated"/>
</dbReference>
<keyword evidence="4 5" id="KW-0472">Membrane</keyword>
<feature type="domain" description="Integral membrane bound transporter" evidence="6">
    <location>
        <begin position="50"/>
        <end position="148"/>
    </location>
</feature>
<dbReference type="GO" id="GO:0016020">
    <property type="term" value="C:membrane"/>
    <property type="evidence" value="ECO:0007669"/>
    <property type="project" value="UniProtKB-SubCell"/>
</dbReference>
<dbReference type="PANTHER" id="PTHR47804:SF3">
    <property type="entry name" value="PROTEIN BRE4"/>
    <property type="match status" value="1"/>
</dbReference>
<dbReference type="KEGG" id="ddi:DDB_G0292702"/>
<name>Q54D19_DICDI</name>
<reference evidence="7 8" key="1">
    <citation type="journal article" date="2005" name="Nature">
        <title>The genome of the social amoeba Dictyostelium discoideum.</title>
        <authorList>
            <consortium name="The Dictyostelium discoideum Sequencing Consortium"/>
            <person name="Eichinger L."/>
            <person name="Pachebat J.A."/>
            <person name="Glockner G."/>
            <person name="Rajandream M.A."/>
            <person name="Sucgang R."/>
            <person name="Berriman M."/>
            <person name="Song J."/>
            <person name="Olsen R."/>
            <person name="Szafranski K."/>
            <person name="Xu Q."/>
            <person name="Tunggal B."/>
            <person name="Kummerfeld S."/>
            <person name="Madera M."/>
            <person name="Konfortov B.A."/>
            <person name="Rivero F."/>
            <person name="Bankier A.T."/>
            <person name="Lehmann R."/>
            <person name="Hamlin N."/>
            <person name="Davies R."/>
            <person name="Gaudet P."/>
            <person name="Fey P."/>
            <person name="Pilcher K."/>
            <person name="Chen G."/>
            <person name="Saunders D."/>
            <person name="Sodergren E."/>
            <person name="Davis P."/>
            <person name="Kerhornou A."/>
            <person name="Nie X."/>
            <person name="Hall N."/>
            <person name="Anjard C."/>
            <person name="Hemphill L."/>
            <person name="Bason N."/>
            <person name="Farbrother P."/>
            <person name="Desany B."/>
            <person name="Just E."/>
            <person name="Morio T."/>
            <person name="Rost R."/>
            <person name="Churcher C."/>
            <person name="Cooper J."/>
            <person name="Haydock S."/>
            <person name="van Driessche N."/>
            <person name="Cronin A."/>
            <person name="Goodhead I."/>
            <person name="Muzny D."/>
            <person name="Mourier T."/>
            <person name="Pain A."/>
            <person name="Lu M."/>
            <person name="Harper D."/>
            <person name="Lindsay R."/>
            <person name="Hauser H."/>
            <person name="James K."/>
            <person name="Quiles M."/>
            <person name="Madan Babu M."/>
            <person name="Saito T."/>
            <person name="Buchrieser C."/>
            <person name="Wardroper A."/>
            <person name="Felder M."/>
            <person name="Thangavelu M."/>
            <person name="Johnson D."/>
            <person name="Knights A."/>
            <person name="Loulseged H."/>
            <person name="Mungall K."/>
            <person name="Oliver K."/>
            <person name="Price C."/>
            <person name="Quail M.A."/>
            <person name="Urushihara H."/>
            <person name="Hernandez J."/>
            <person name="Rabbinowitsch E."/>
            <person name="Steffen D."/>
            <person name="Sanders M."/>
            <person name="Ma J."/>
            <person name="Kohara Y."/>
            <person name="Sharp S."/>
            <person name="Simmonds M."/>
            <person name="Spiegler S."/>
            <person name="Tivey A."/>
            <person name="Sugano S."/>
            <person name="White B."/>
            <person name="Walker D."/>
            <person name="Woodward J."/>
            <person name="Winckler T."/>
            <person name="Tanaka Y."/>
            <person name="Shaulsky G."/>
            <person name="Schleicher M."/>
            <person name="Weinstock G."/>
            <person name="Rosenthal A."/>
            <person name="Cox E.C."/>
            <person name="Chisholm R.L."/>
            <person name="Gibbs R."/>
            <person name="Loomis W.F."/>
            <person name="Platzer M."/>
            <person name="Kay R.R."/>
            <person name="Williams J."/>
            <person name="Dear P.H."/>
            <person name="Noegel A.A."/>
            <person name="Barrell B."/>
            <person name="Kuspa A."/>
        </authorList>
    </citation>
    <scope>NUCLEOTIDE SEQUENCE [LARGE SCALE GENOMIC DNA]</scope>
    <source>
        <strain evidence="7 8">AX4</strain>
    </source>
</reference>
<dbReference type="PANTHER" id="PTHR47804">
    <property type="entry name" value="60S RIBOSOMAL PROTEIN L19"/>
    <property type="match status" value="1"/>
</dbReference>
<dbReference type="EMBL" id="AAFI02000194">
    <property type="protein sequence ID" value="EAL61154.1"/>
    <property type="molecule type" value="Genomic_DNA"/>
</dbReference>
<evidence type="ECO:0000259" key="6">
    <source>
        <dbReference type="Pfam" id="PF13515"/>
    </source>
</evidence>
<evidence type="ECO:0000256" key="3">
    <source>
        <dbReference type="ARBA" id="ARBA00022989"/>
    </source>
</evidence>
<keyword evidence="8" id="KW-1185">Reference proteome</keyword>
<proteinExistence type="predicted"/>
<feature type="transmembrane region" description="Helical" evidence="5">
    <location>
        <begin position="79"/>
        <end position="102"/>
    </location>
</feature>
<dbReference type="InterPro" id="IPR049453">
    <property type="entry name" value="Memb_transporter_dom"/>
</dbReference>
<feature type="transmembrane region" description="Helical" evidence="5">
    <location>
        <begin position="156"/>
        <end position="174"/>
    </location>
</feature>
<comment type="caution">
    <text evidence="7">The sequence shown here is derived from an EMBL/GenBank/DDBJ whole genome shotgun (WGS) entry which is preliminary data.</text>
</comment>